<dbReference type="InterPro" id="IPR043502">
    <property type="entry name" value="DNA/RNA_pol_sf"/>
</dbReference>
<evidence type="ECO:0000256" key="3">
    <source>
        <dbReference type="ARBA" id="ARBA00022679"/>
    </source>
</evidence>
<dbReference type="GO" id="GO:0004190">
    <property type="term" value="F:aspartic-type endopeptidase activity"/>
    <property type="evidence" value="ECO:0007669"/>
    <property type="project" value="UniProtKB-KW"/>
</dbReference>
<keyword evidence="15" id="KW-0233">DNA recombination</keyword>
<keyword evidence="6" id="KW-0479">Metal-binding</keyword>
<keyword evidence="13" id="KW-0239">DNA-directed DNA polymerase</keyword>
<dbReference type="InterPro" id="IPR043128">
    <property type="entry name" value="Rev_trsase/Diguanyl_cyclase"/>
</dbReference>
<evidence type="ECO:0000256" key="9">
    <source>
        <dbReference type="ARBA" id="ARBA00022801"/>
    </source>
</evidence>
<evidence type="ECO:0000256" key="7">
    <source>
        <dbReference type="ARBA" id="ARBA00022750"/>
    </source>
</evidence>
<dbReference type="CDD" id="cd09274">
    <property type="entry name" value="RNase_HI_RT_Ty3"/>
    <property type="match status" value="1"/>
</dbReference>
<dbReference type="FunFam" id="3.10.20.370:FF:000001">
    <property type="entry name" value="Retrovirus-related Pol polyprotein from transposon 17.6-like protein"/>
    <property type="match status" value="1"/>
</dbReference>
<dbReference type="SUPFAM" id="SSF56349">
    <property type="entry name" value="DNA breaking-rejoining enzymes"/>
    <property type="match status" value="1"/>
</dbReference>
<keyword evidence="4" id="KW-0548">Nucleotidyltransferase</keyword>
<keyword evidence="7" id="KW-0064">Aspartyl protease</keyword>
<protein>
    <recommendedName>
        <fullName evidence="1">RNA-directed DNA polymerase</fullName>
        <ecNumber evidence="1">2.7.7.49</ecNumber>
    </recommendedName>
</protein>
<evidence type="ECO:0000256" key="16">
    <source>
        <dbReference type="SAM" id="MobiDB-lite"/>
    </source>
</evidence>
<dbReference type="CDD" id="cd01647">
    <property type="entry name" value="RT_LTR"/>
    <property type="match status" value="1"/>
</dbReference>
<dbReference type="InterPro" id="IPR011010">
    <property type="entry name" value="DNA_brk_join_enz"/>
</dbReference>
<feature type="compositionally biased region" description="Basic and acidic residues" evidence="16">
    <location>
        <begin position="192"/>
        <end position="214"/>
    </location>
</feature>
<dbReference type="InterPro" id="IPR012337">
    <property type="entry name" value="RNaseH-like_sf"/>
</dbReference>
<dbReference type="Gene3D" id="3.10.20.370">
    <property type="match status" value="1"/>
</dbReference>
<dbReference type="Pfam" id="PF17917">
    <property type="entry name" value="RT_RNaseH"/>
    <property type="match status" value="1"/>
</dbReference>
<feature type="compositionally biased region" description="Basic residues" evidence="16">
    <location>
        <begin position="2989"/>
        <end position="3001"/>
    </location>
</feature>
<keyword evidence="2" id="KW-0645">Protease</keyword>
<evidence type="ECO:0000256" key="12">
    <source>
        <dbReference type="ARBA" id="ARBA00022918"/>
    </source>
</evidence>
<comment type="caution">
    <text evidence="19">The sequence shown here is derived from an EMBL/GenBank/DDBJ whole genome shotgun (WGS) entry which is preliminary data.</text>
</comment>
<keyword evidence="9" id="KW-0378">Hydrolase</keyword>
<evidence type="ECO:0000256" key="5">
    <source>
        <dbReference type="ARBA" id="ARBA00022722"/>
    </source>
</evidence>
<keyword evidence="11" id="KW-0229">DNA integration</keyword>
<feature type="region of interest" description="Disordered" evidence="16">
    <location>
        <begin position="3638"/>
        <end position="3657"/>
    </location>
</feature>
<feature type="compositionally biased region" description="Polar residues" evidence="16">
    <location>
        <begin position="2226"/>
        <end position="2235"/>
    </location>
</feature>
<dbReference type="CDD" id="cd01650">
    <property type="entry name" value="RT_nLTR_like"/>
    <property type="match status" value="1"/>
</dbReference>
<feature type="region of interest" description="Disordered" evidence="16">
    <location>
        <begin position="2210"/>
        <end position="2235"/>
    </location>
</feature>
<proteinExistence type="predicted"/>
<feature type="compositionally biased region" description="Basic and acidic residues" evidence="16">
    <location>
        <begin position="2414"/>
        <end position="2425"/>
    </location>
</feature>
<evidence type="ECO:0000313" key="19">
    <source>
        <dbReference type="EMBL" id="KAH0814063.1"/>
    </source>
</evidence>
<keyword evidence="3" id="KW-0808">Transferase</keyword>
<feature type="compositionally biased region" description="Acidic residues" evidence="16">
    <location>
        <begin position="3640"/>
        <end position="3657"/>
    </location>
</feature>
<evidence type="ECO:0000256" key="1">
    <source>
        <dbReference type="ARBA" id="ARBA00012493"/>
    </source>
</evidence>
<dbReference type="Gene3D" id="3.30.420.10">
    <property type="entry name" value="Ribonuclease H-like superfamily/Ribonuclease H"/>
    <property type="match status" value="2"/>
</dbReference>
<evidence type="ECO:0000256" key="13">
    <source>
        <dbReference type="ARBA" id="ARBA00022932"/>
    </source>
</evidence>
<evidence type="ECO:0000259" key="17">
    <source>
        <dbReference type="PROSITE" id="PS50878"/>
    </source>
</evidence>
<evidence type="ECO:0000256" key="6">
    <source>
        <dbReference type="ARBA" id="ARBA00022723"/>
    </source>
</evidence>
<feature type="region of interest" description="Disordered" evidence="16">
    <location>
        <begin position="184"/>
        <end position="216"/>
    </location>
</feature>
<dbReference type="GO" id="GO:0003677">
    <property type="term" value="F:DNA binding"/>
    <property type="evidence" value="ECO:0007669"/>
    <property type="project" value="UniProtKB-KW"/>
</dbReference>
<gene>
    <name evidence="19" type="ORF">GEV33_008728</name>
</gene>
<dbReference type="SUPFAM" id="SSF56672">
    <property type="entry name" value="DNA/RNA polymerases"/>
    <property type="match status" value="2"/>
</dbReference>
<dbReference type="InterPro" id="IPR001584">
    <property type="entry name" value="Integrase_cat-core"/>
</dbReference>
<feature type="region of interest" description="Disordered" evidence="16">
    <location>
        <begin position="3232"/>
        <end position="3267"/>
    </location>
</feature>
<dbReference type="EC" id="2.7.7.49" evidence="1"/>
<evidence type="ECO:0000256" key="8">
    <source>
        <dbReference type="ARBA" id="ARBA00022759"/>
    </source>
</evidence>
<evidence type="ECO:0000256" key="10">
    <source>
        <dbReference type="ARBA" id="ARBA00022842"/>
    </source>
</evidence>
<reference evidence="19" key="2">
    <citation type="submission" date="2021-08" db="EMBL/GenBank/DDBJ databases">
        <authorList>
            <person name="Eriksson T."/>
        </authorList>
    </citation>
    <scope>NUCLEOTIDE SEQUENCE</scope>
    <source>
        <strain evidence="19">Stoneville</strain>
        <tissue evidence="19">Whole head</tissue>
    </source>
</reference>
<dbReference type="FunFam" id="3.30.70.270:FF:000020">
    <property type="entry name" value="Transposon Tf2-6 polyprotein-like Protein"/>
    <property type="match status" value="1"/>
</dbReference>
<evidence type="ECO:0000259" key="18">
    <source>
        <dbReference type="PROSITE" id="PS50994"/>
    </source>
</evidence>
<dbReference type="GO" id="GO:0046872">
    <property type="term" value="F:metal ion binding"/>
    <property type="evidence" value="ECO:0007669"/>
    <property type="project" value="UniProtKB-KW"/>
</dbReference>
<dbReference type="SUPFAM" id="SSF50630">
    <property type="entry name" value="Acid proteases"/>
    <property type="match status" value="1"/>
</dbReference>
<dbReference type="InterPro" id="IPR056924">
    <property type="entry name" value="SH3_Tf2-1"/>
</dbReference>
<feature type="compositionally biased region" description="Basic and acidic residues" evidence="16">
    <location>
        <begin position="2432"/>
        <end position="2441"/>
    </location>
</feature>
<keyword evidence="10" id="KW-0460">Magnesium</keyword>
<keyword evidence="20" id="KW-1185">Reference proteome</keyword>
<dbReference type="Gene3D" id="1.10.340.70">
    <property type="match status" value="1"/>
</dbReference>
<evidence type="ECO:0000256" key="4">
    <source>
        <dbReference type="ARBA" id="ARBA00022695"/>
    </source>
</evidence>
<feature type="region of interest" description="Disordered" evidence="16">
    <location>
        <begin position="2414"/>
        <end position="2481"/>
    </location>
</feature>
<feature type="compositionally biased region" description="Acidic residues" evidence="16">
    <location>
        <begin position="1947"/>
        <end position="1957"/>
    </location>
</feature>
<keyword evidence="5" id="KW-0540">Nuclease</keyword>
<dbReference type="InterPro" id="IPR041588">
    <property type="entry name" value="Integrase_H2C2"/>
</dbReference>
<dbReference type="EMBL" id="JABDTM020024675">
    <property type="protein sequence ID" value="KAH0814063.1"/>
    <property type="molecule type" value="Genomic_DNA"/>
</dbReference>
<accession>A0A8J6HGN0</accession>
<dbReference type="PANTHER" id="PTHR37984:SF5">
    <property type="entry name" value="PROTEIN NYNRIN-LIKE"/>
    <property type="match status" value="1"/>
</dbReference>
<keyword evidence="12" id="KW-0695">RNA-directed DNA polymerase</keyword>
<feature type="compositionally biased region" description="Polar residues" evidence="16">
    <location>
        <begin position="1899"/>
        <end position="1911"/>
    </location>
</feature>
<dbReference type="Pfam" id="PF17921">
    <property type="entry name" value="Integrase_H2C2"/>
    <property type="match status" value="1"/>
</dbReference>
<feature type="region of interest" description="Disordered" evidence="16">
    <location>
        <begin position="1947"/>
        <end position="1970"/>
    </location>
</feature>
<dbReference type="GO" id="GO:0042575">
    <property type="term" value="C:DNA polymerase complex"/>
    <property type="evidence" value="ECO:0007669"/>
    <property type="project" value="UniProtKB-ARBA"/>
</dbReference>
<feature type="region of interest" description="Disordered" evidence="16">
    <location>
        <begin position="2349"/>
        <end position="2390"/>
    </location>
</feature>
<dbReference type="GO" id="GO:0006508">
    <property type="term" value="P:proteolysis"/>
    <property type="evidence" value="ECO:0007669"/>
    <property type="project" value="UniProtKB-KW"/>
</dbReference>
<dbReference type="Pfam" id="PF00078">
    <property type="entry name" value="RVT_1"/>
    <property type="match status" value="2"/>
</dbReference>
<dbReference type="InterPro" id="IPR021109">
    <property type="entry name" value="Peptidase_aspartic_dom_sf"/>
</dbReference>
<dbReference type="FunFam" id="1.10.340.70:FF:000001">
    <property type="entry name" value="Retrovirus-related Pol polyprotein from transposon gypsy-like Protein"/>
    <property type="match status" value="1"/>
</dbReference>
<feature type="region of interest" description="Disordered" evidence="16">
    <location>
        <begin position="2989"/>
        <end position="3024"/>
    </location>
</feature>
<feature type="region of interest" description="Disordered" evidence="16">
    <location>
        <begin position="1153"/>
        <end position="1176"/>
    </location>
</feature>
<dbReference type="GO" id="GO:0004519">
    <property type="term" value="F:endonuclease activity"/>
    <property type="evidence" value="ECO:0007669"/>
    <property type="project" value="UniProtKB-KW"/>
</dbReference>
<feature type="region of interest" description="Disordered" evidence="16">
    <location>
        <begin position="1876"/>
        <end position="1933"/>
    </location>
</feature>
<dbReference type="GO" id="GO:0003887">
    <property type="term" value="F:DNA-directed DNA polymerase activity"/>
    <property type="evidence" value="ECO:0007669"/>
    <property type="project" value="UniProtKB-KW"/>
</dbReference>
<keyword evidence="8" id="KW-0255">Endonuclease</keyword>
<keyword evidence="14" id="KW-0238">DNA-binding</keyword>
<dbReference type="SUPFAM" id="SSF53098">
    <property type="entry name" value="Ribonuclease H-like"/>
    <property type="match status" value="3"/>
</dbReference>
<feature type="compositionally biased region" description="Basic and acidic residues" evidence="16">
    <location>
        <begin position="1153"/>
        <end position="1165"/>
    </location>
</feature>
<evidence type="ECO:0000256" key="11">
    <source>
        <dbReference type="ARBA" id="ARBA00022908"/>
    </source>
</evidence>
<dbReference type="PROSITE" id="PS50878">
    <property type="entry name" value="RT_POL"/>
    <property type="match status" value="1"/>
</dbReference>
<dbReference type="InterPro" id="IPR036397">
    <property type="entry name" value="RNaseH_sf"/>
</dbReference>
<dbReference type="Gene3D" id="2.40.70.10">
    <property type="entry name" value="Acid Proteases"/>
    <property type="match status" value="1"/>
</dbReference>
<sequence>MNTENIPGPNMSGITLTNEQFQQLLNIQQPRHEDGNFSTCTNRFAGRTDEDVYTFIEAVSTYKDCARVNDENALRGLPMLLEGLAATWWRGIKNTTDTWVRAIQELKETYGTKKTNDQLYLELFASKQEGGTPTDRQDQQIDMVYALLCNDIKKRVRRSAVTTFRELLEEARIVEQTIFTLPTEGKSNVNEETPRKPKKTQKEQPPRHNSRECRSPAITTRVQVSDVMDVESQGIPGTAFLDTGARISIGSHELEEILVDREYPFQVADTIITLAEGKRRNVRVRTATVPITLASTLIDTTRVFLPNTQSTKTLLGVDFLADAGIVINLAEENWHFANNPHQKFGYMDKEGLVTPNTPTPEDEVCSVKIKEVTPKTPEIEEIMENYGPPILLSPLPNTPRRWRTDEGTELTSAARSQLNEMLENHIDLFEEATSPTQYAEHRIETGDHSPIANAPYRLSPIRKKQLEEEIPKMLESGIIEECDSPWAAPVVMVPKPGGEVRVCIDYRQLNAITKHDHYPLPRIDDLLHAAKQTKCMSTLDLRSGYWQIGVRKEDRDKTAFITPFGMYRFLRMSFGLRNAPATFQRLIDRVKNGLPHLHLLAYLDDLILLSPTFEDHVKGLGDLFKKLRSGLKPNPGKIAAIQKIPEPRNVKHVQTFLQTCSWYRRFIPRFADVARPLIKLTKKDAVWTWEKPQQEAYRQLKHLLTTAPLLRQADEIKPFVIKCDSSSYAIGAVLVQGEREEEHPVEYASRLLTKTERNYATTEREALALVWSVNKFRGYIEGSNTIIVTDHQPLQWLMSIKSPTGKLARWALQLQPYNIQIRYTPGRTNVVADTLSRPICEPGEEESCGICTISMDITRTGAGVVHEEQLKDPEIKKIIDCFDQTEQEEECTRWSARGYLMSDGCLYRYQDDEDNSEAQLVIPAQERAKILQEYHDAPTAGHYGAEKTYQRISRRFYWPGMYRFIENYVRNCVACQRYKAQNRKPAGLLQTPVMQQRFEVIAIDLVGPLPPSQEDLKWVYIIEDTTSRAVMQQVTYCLGITHTFTPSYHPAENPVERKNRDLKFQLALQLEEGHDEWPDRLPAIRFAMNTINCQSTGSTPAFLTFGRELRSPHDVERDLRQVVQTENFISEITPRLLKISDTLKHAKEIREMEQDRRKRYADTKRHPGPRHRPGDYVWVTSHTLSNAQRKHSSKLAPKRDGPYTILQVKGPVSYVIASLRDPNTPLGTYHVSALAPYYGPKDQLPEPRGRFVAMFSTRGAGGAASRLPTSSRPLPSADFPLRVNHRYISSRSTRISEILIDSFSFQASGTLGYDRTKEMDHFPEGASGTCHLCSKSFASNSNLKNRHFKRVHQTVVENCRKSHIICPLCEERNEVKTQENLRKHLEEKHESRSAGSARYFCGLGCAMVGLRAADDSRLWRWGSSVQRVVRVSSAGRITGSGADSVDAVEAVGSALIFCQALSIAKLWKKWIVATESALGSSLKICRNNRRLERILQRCLHTQNTNIEEHGERSLLKPLDCNQEELEDAVPKEDNCLTKFIKRHRKTPLDFEDIIAETYQIVELEDETMQQIQQTRAHTTVSAPSGNNPSQYRVLPPLALTTACMRLGIDLIKFTILSCGMLCHSSSTATISSGIDVPTGTPARTLLLSSSHRCSMGFRSGLHAGHSKTRSPTSTRYSLVILAVCGFALSCINMDWSPTKPSIGHHMVSQNLSDIPCSCQTPSIATTGCPNDKDSFSSFFHRYPTPDHTGTTSITDAFIDTALGKSFSGSPVHSSSSILAVETYPDAPVRNEAVLVDELQSALDQLQVCEVSAFSRRFVNDVDSMKRNQCPEIAGTPVEPLIGLDSVVEQQIADYAQVVCKQRLGQLPQVVERVEKLQRRRPHAGEEDGEEAVDRKVKKTMSSNEEVNATVPSNDQTSNSNLSSSVSTQNKYDPLSYHEDTDLVDCQMEEDVEEEEPLAQERKKEKPPPIILHGNFGAKRLLEFCKSSAKNQVLLKFTRNNTIVLTENVEDFKILRDALKDSKAADWHTYTLRTEKTHAFVAYGLENHPDPEDIKKDLLSKGVPVVNVDKMKNTNSSLYVVITDSKTSLRDIQAKVRTVEYVVVRWQRLINTKQIVQCHKCQVWGHSASNCYSSVKCLKCAQNHLTRDCALKKGVAEDQKKLKCANCGQGHLASSQLCEAYLARRTYVEQIKAAAVDRRVTADMKSVRSRLAEEVSGSQDPVPVPTTPSDSQPPSNYSDFFTLVSEFRKLNENIPERALGPRLPLPTASIRREEGKIYKGGTDAILEGLDRFSTSSGQRLRPIRCATGAGELVEDRIGWETVLEEFQPNVAADKGFFHEGHRPYASADYFHHPVGQASSPKDPTREQDLTPDCPRPRNPSPGATHIGQGPSASFFYSPPSWLISFTLIELSDLEKGRGEEGPRGLSEDTDGVIDQRRKKDSEDLPPARSSRDSFGFQTPGPVSPPPNASDDASSGSEEDTEDVFDLDVHDENKAVPRNCQQFEFIGPNGVNDTLISLLETGEPFDFFHLLIDDNILEEIVEQTNFVRSRFSPRQHGFIDRRSTMSNLLTFSQYVSESLDTQQQVDTYTDFTKAFDQIDHNIIIKKLDMFGFSNKLIAFFESYLSGRQQYVHYHGVSSYPYATNSGVPQGSVLGPLIFTLFINDLPSVLDCEVLLYADDAKIFQTINSLSDADNLQRNLDRLNIWCTSNKLNLNPRKCKVMNYCRKKSEIPFVYSIGNTSLERCETVKDLGVHFDRELRFDTHIHHLTSSCMSTLGFIIRNCQLFRDCDCLKSIFSALILSKLEYGSLICYPIQQCYIAAIENIQRKFLKYLFFKEHKYYPPIGYRNELLWSEFNVLPLGIRRDLTALTVLHKIIHNKIDLSDILSKIDFLVPRIETRFPLTFAYTTPRTNALARSPIILMCSLYNSICDGLGGRMAVGDSAPRSRSRRWWVRIPPKGEDFFEGRKLRRAMDVCVCLVGADGRVVEGRATLSRHHREKEKRRREGGCGWPGKVPRSPAAHKRKKEEKADRKYSMLKAALNVHENVDIGKYNKLTAFLKQQHVGYEAKKSLILSRDEIDKFLLNAPDDTFLLIKLVAVVAIAGGCRCDELVKMCITDIEDKGDLLLIHIPFTKTHKKRGCYHRPPGAVELTSPSSGPQMHPVEEDGRFVDQPVYPDHQAVFCLRERSTKENNLLFQGQKVGPNAAKEQAGVVLDHPNGPRVTRRGADYLNRVHRIRPGTRVSSGRQYPDSALTRVPPPPQPRVHGRAQPPSQQKYRAEPAELIPIPIPILHPTLLAPAPNLLPIQPPTPTPLPTPDFRPVRSPRIAQLAFLESPIQFVDQDYGKRPKDILDTWHVDHAGPLVKSHGCTQILVIVDAFSKYCRMKPEDSMRALFSVFKKLEKPRPIIADRGTAFTSTMFRNFLSEQQPKGESTWVEALADIETVSNSTMHATTGFAPTVLQLGTNPRLPTTIQMSSGVMVTDNYIDPEEEAVVHSHIVIWFKQSVVASDELRKQTSTKLIQEVPTRWNSKYYMLERFIKLRAQIKDIVNRHFTAPSMLNALGIQQLEEVVSLLRPLEAATKELGGENYVTASKIIPMTFCLANKIDSTKCHETMAIQLKERISFQNALACSKAVTSLRNVFQETTEENESGSDNEEREMEEEEGNFNLWSHHHQMVEKTREKYSQGADKSSEITQYLQCPLCKFEDNPFMQWENMKVLKDKDLWYVEREKNLNTLKNSRERIWLGGDGQFDSPGFSAKYIIYSTMDPHSGLIIDFELLQKDVIKAEPEKAACQKLLNKLITQEHCNIELFLNDRHKGGTTQWKISHKDLTEAGPSNTNINLEQKFGNVKKCHHTISGDKRALKFTGQESMDE</sequence>
<name>A0A8J6HGN0_TENMO</name>
<reference evidence="19" key="1">
    <citation type="journal article" date="2020" name="J Insects Food Feed">
        <title>The yellow mealworm (Tenebrio molitor) genome: a resource for the emerging insects as food and feed industry.</title>
        <authorList>
            <person name="Eriksson T."/>
            <person name="Andere A."/>
            <person name="Kelstrup H."/>
            <person name="Emery V."/>
            <person name="Picard C."/>
        </authorList>
    </citation>
    <scope>NUCLEOTIDE SEQUENCE</scope>
    <source>
        <strain evidence="19">Stoneville</strain>
        <tissue evidence="19">Whole head</tissue>
    </source>
</reference>
<evidence type="ECO:0000256" key="15">
    <source>
        <dbReference type="ARBA" id="ARBA00023172"/>
    </source>
</evidence>
<dbReference type="InterPro" id="IPR000477">
    <property type="entry name" value="RT_dom"/>
</dbReference>
<dbReference type="GO" id="GO:0003964">
    <property type="term" value="F:RNA-directed DNA polymerase activity"/>
    <property type="evidence" value="ECO:0007669"/>
    <property type="project" value="UniProtKB-KW"/>
</dbReference>
<evidence type="ECO:0000256" key="14">
    <source>
        <dbReference type="ARBA" id="ARBA00023125"/>
    </source>
</evidence>
<evidence type="ECO:0000313" key="20">
    <source>
        <dbReference type="Proteomes" id="UP000719412"/>
    </source>
</evidence>
<dbReference type="Gene3D" id="3.10.10.10">
    <property type="entry name" value="HIV Type 1 Reverse Transcriptase, subunit A, domain 1"/>
    <property type="match status" value="1"/>
</dbReference>
<dbReference type="Gene3D" id="3.30.70.270">
    <property type="match status" value="2"/>
</dbReference>
<dbReference type="Pfam" id="PF24626">
    <property type="entry name" value="SH3_Tf2-1"/>
    <property type="match status" value="1"/>
</dbReference>
<dbReference type="InterPro" id="IPR050951">
    <property type="entry name" value="Retrovirus_Pol_polyprotein"/>
</dbReference>
<evidence type="ECO:0000256" key="2">
    <source>
        <dbReference type="ARBA" id="ARBA00022670"/>
    </source>
</evidence>
<dbReference type="GO" id="GO:0015074">
    <property type="term" value="P:DNA integration"/>
    <property type="evidence" value="ECO:0007669"/>
    <property type="project" value="UniProtKB-KW"/>
</dbReference>
<feature type="compositionally biased region" description="Low complexity" evidence="16">
    <location>
        <begin position="1912"/>
        <end position="1929"/>
    </location>
</feature>
<dbReference type="Proteomes" id="UP000719412">
    <property type="component" value="Unassembled WGS sequence"/>
</dbReference>
<feature type="domain" description="Integrase catalytic" evidence="18">
    <location>
        <begin position="3339"/>
        <end position="3421"/>
    </location>
</feature>
<dbReference type="GO" id="GO:0006310">
    <property type="term" value="P:DNA recombination"/>
    <property type="evidence" value="ECO:0007669"/>
    <property type="project" value="UniProtKB-KW"/>
</dbReference>
<organism evidence="19 20">
    <name type="scientific">Tenebrio molitor</name>
    <name type="common">Yellow mealworm beetle</name>
    <dbReference type="NCBI Taxonomy" id="7067"/>
    <lineage>
        <taxon>Eukaryota</taxon>
        <taxon>Metazoa</taxon>
        <taxon>Ecdysozoa</taxon>
        <taxon>Arthropoda</taxon>
        <taxon>Hexapoda</taxon>
        <taxon>Insecta</taxon>
        <taxon>Pterygota</taxon>
        <taxon>Neoptera</taxon>
        <taxon>Endopterygota</taxon>
        <taxon>Coleoptera</taxon>
        <taxon>Polyphaga</taxon>
        <taxon>Cucujiformia</taxon>
        <taxon>Tenebrionidae</taxon>
        <taxon>Tenebrio</taxon>
    </lineage>
</organism>
<dbReference type="PANTHER" id="PTHR37984">
    <property type="entry name" value="PROTEIN CBG26694"/>
    <property type="match status" value="1"/>
</dbReference>
<feature type="domain" description="Reverse transcriptase" evidence="17">
    <location>
        <begin position="2498"/>
        <end position="2734"/>
    </location>
</feature>
<dbReference type="InterPro" id="IPR041373">
    <property type="entry name" value="RT_RNaseH"/>
</dbReference>
<dbReference type="PROSITE" id="PS50994">
    <property type="entry name" value="INTEGRASE"/>
    <property type="match status" value="1"/>
</dbReference>